<accession>A0A6J5T3I5</accession>
<evidence type="ECO:0000256" key="1">
    <source>
        <dbReference type="SAM" id="Phobius"/>
    </source>
</evidence>
<organism evidence="2">
    <name type="scientific">uncultured Caudovirales phage</name>
    <dbReference type="NCBI Taxonomy" id="2100421"/>
    <lineage>
        <taxon>Viruses</taxon>
        <taxon>Duplodnaviria</taxon>
        <taxon>Heunggongvirae</taxon>
        <taxon>Uroviricota</taxon>
        <taxon>Caudoviricetes</taxon>
        <taxon>Peduoviridae</taxon>
        <taxon>Maltschvirus</taxon>
        <taxon>Maltschvirus maltsch</taxon>
    </lineage>
</organism>
<proteinExistence type="predicted"/>
<keyword evidence="1" id="KW-0472">Membrane</keyword>
<name>A0A6J5T3I5_9CAUD</name>
<sequence>MKRIRWTRVWSRSFDHLMGESDHDEPTIPILTQKEARLSLVIRTGWILLHIITCLVVIVATIHKW</sequence>
<gene>
    <name evidence="2" type="ORF">UFOVP1655_76</name>
</gene>
<keyword evidence="1" id="KW-1133">Transmembrane helix</keyword>
<dbReference type="EMBL" id="LR797523">
    <property type="protein sequence ID" value="CAB4222305.1"/>
    <property type="molecule type" value="Genomic_DNA"/>
</dbReference>
<keyword evidence="1" id="KW-0812">Transmembrane</keyword>
<reference evidence="2" key="1">
    <citation type="submission" date="2020-05" db="EMBL/GenBank/DDBJ databases">
        <authorList>
            <person name="Chiriac C."/>
            <person name="Salcher M."/>
            <person name="Ghai R."/>
            <person name="Kavagutti S V."/>
        </authorList>
    </citation>
    <scope>NUCLEOTIDE SEQUENCE</scope>
</reference>
<feature type="transmembrane region" description="Helical" evidence="1">
    <location>
        <begin position="40"/>
        <end position="62"/>
    </location>
</feature>
<evidence type="ECO:0008006" key="3">
    <source>
        <dbReference type="Google" id="ProtNLM"/>
    </source>
</evidence>
<protein>
    <recommendedName>
        <fullName evidence="3">Transmembrane protein</fullName>
    </recommendedName>
</protein>
<evidence type="ECO:0000313" key="2">
    <source>
        <dbReference type="EMBL" id="CAB4222305.1"/>
    </source>
</evidence>